<evidence type="ECO:0000313" key="3">
    <source>
        <dbReference type="EMBL" id="SFO24446.1"/>
    </source>
</evidence>
<dbReference type="OrthoDB" id="3629222at2"/>
<feature type="compositionally biased region" description="Low complexity" evidence="1">
    <location>
        <begin position="50"/>
        <end position="60"/>
    </location>
</feature>
<feature type="compositionally biased region" description="Gly residues" evidence="1">
    <location>
        <begin position="61"/>
        <end position="75"/>
    </location>
</feature>
<dbReference type="STRING" id="112413.SAMN05421854_1011187"/>
<gene>
    <name evidence="3" type="ORF">SAMN05421854_1011187</name>
</gene>
<keyword evidence="2" id="KW-1133">Transmembrane helix</keyword>
<dbReference type="Proteomes" id="UP000199137">
    <property type="component" value="Unassembled WGS sequence"/>
</dbReference>
<feature type="region of interest" description="Disordered" evidence="1">
    <location>
        <begin position="139"/>
        <end position="167"/>
    </location>
</feature>
<evidence type="ECO:0000256" key="1">
    <source>
        <dbReference type="SAM" id="MobiDB-lite"/>
    </source>
</evidence>
<protein>
    <submittedName>
        <fullName evidence="3">Uncharacterized protein</fullName>
    </submittedName>
</protein>
<keyword evidence="2" id="KW-0812">Transmembrane</keyword>
<feature type="transmembrane region" description="Helical" evidence="2">
    <location>
        <begin position="177"/>
        <end position="198"/>
    </location>
</feature>
<keyword evidence="2" id="KW-0472">Membrane</keyword>
<feature type="region of interest" description="Disordered" evidence="1">
    <location>
        <begin position="23"/>
        <end position="125"/>
    </location>
</feature>
<evidence type="ECO:0000313" key="4">
    <source>
        <dbReference type="Proteomes" id="UP000199137"/>
    </source>
</evidence>
<reference evidence="3 4" key="1">
    <citation type="submission" date="2016-10" db="EMBL/GenBank/DDBJ databases">
        <authorList>
            <person name="de Groot N.N."/>
        </authorList>
    </citation>
    <scope>NUCLEOTIDE SEQUENCE [LARGE SCALE GENOMIC DNA]</scope>
    <source>
        <strain evidence="3 4">DSM 44637</strain>
    </source>
</reference>
<organism evidence="3 4">
    <name type="scientific">Amycolatopsis rubida</name>
    <dbReference type="NCBI Taxonomy" id="112413"/>
    <lineage>
        <taxon>Bacteria</taxon>
        <taxon>Bacillati</taxon>
        <taxon>Actinomycetota</taxon>
        <taxon>Actinomycetes</taxon>
        <taxon>Pseudonocardiales</taxon>
        <taxon>Pseudonocardiaceae</taxon>
        <taxon>Amycolatopsis</taxon>
    </lineage>
</organism>
<feature type="compositionally biased region" description="Polar residues" evidence="1">
    <location>
        <begin position="36"/>
        <end position="46"/>
    </location>
</feature>
<feature type="compositionally biased region" description="Polar residues" evidence="1">
    <location>
        <begin position="92"/>
        <end position="113"/>
    </location>
</feature>
<accession>A0A1I5FLF0</accession>
<name>A0A1I5FLF0_9PSEU</name>
<dbReference type="AlphaFoldDB" id="A0A1I5FLF0"/>
<sequence length="199" mass="18696">MSEPKDPERLLADALRAQAVFAPHAVANPAEEQAGSEASGTGSQGAVQPGASGTGSFSAAGGPGISGPGASGTGSFGATPASGTGSFGATPASGTGSFGASAQTGAPSQTGPTTELPPNYGLLSGAGADSLARERAALDAAGTSPGTTGSIPPVGASDATVRRPAQAAQSGPLPAHWVLLLAVLLGLAAGSVIGLLTLI</sequence>
<evidence type="ECO:0000256" key="2">
    <source>
        <dbReference type="SAM" id="Phobius"/>
    </source>
</evidence>
<dbReference type="EMBL" id="FOWC01000001">
    <property type="protein sequence ID" value="SFO24446.1"/>
    <property type="molecule type" value="Genomic_DNA"/>
</dbReference>
<proteinExistence type="predicted"/>